<dbReference type="InterPro" id="IPR052965">
    <property type="entry name" value="Pigment-catalase-like"/>
</dbReference>
<gene>
    <name evidence="2" type="ORF">D5086_0000167800</name>
</gene>
<evidence type="ECO:0000313" key="2">
    <source>
        <dbReference type="EMBL" id="TKS01948.1"/>
    </source>
</evidence>
<name>A0A4U5PWK2_POPAL</name>
<comment type="caution">
    <text evidence="2">The sequence shown here is derived from an EMBL/GenBank/DDBJ whole genome shotgun (WGS) entry which is preliminary data.</text>
</comment>
<accession>A0A4U5PWK2</accession>
<proteinExistence type="predicted"/>
<feature type="chain" id="PRO_5020197925" description="Desiccation-related protein PCC13-62-like" evidence="1">
    <location>
        <begin position="24"/>
        <end position="304"/>
    </location>
</feature>
<sequence>MAVPSLLATAAFLLVLKANMIMGAPYCGPVILASDFDLVQVALNLEFLEAEFYLIGANGEGLDTIAPNLAQGGPPPIGARKANLDDTARRIIQEFGFEEVGHIRAISSRIGGFPRPQLNLSSQSFATMFDQAVGFPLVPPFDPYANTINYLLASYLIPYVGLVGYVGTIPSLVTYNARSLVASLLGVEAGQDAVIRTLLYDRANETVLPYNLTVAEFTIKLSNLKNRLAGCGNKDEGLIVPPELGAENRTTSNILSANSDSLSYARNAYEIFRIIYGTGNEHQPGGFLPRGGNGNIAKGLLIKA</sequence>
<organism evidence="2">
    <name type="scientific">Populus alba</name>
    <name type="common">White poplar</name>
    <dbReference type="NCBI Taxonomy" id="43335"/>
    <lineage>
        <taxon>Eukaryota</taxon>
        <taxon>Viridiplantae</taxon>
        <taxon>Streptophyta</taxon>
        <taxon>Embryophyta</taxon>
        <taxon>Tracheophyta</taxon>
        <taxon>Spermatophyta</taxon>
        <taxon>Magnoliopsida</taxon>
        <taxon>eudicotyledons</taxon>
        <taxon>Gunneridae</taxon>
        <taxon>Pentapetalae</taxon>
        <taxon>rosids</taxon>
        <taxon>fabids</taxon>
        <taxon>Malpighiales</taxon>
        <taxon>Salicaceae</taxon>
        <taxon>Saliceae</taxon>
        <taxon>Populus</taxon>
    </lineage>
</organism>
<dbReference type="Pfam" id="PF13668">
    <property type="entry name" value="Ferritin_2"/>
    <property type="match status" value="1"/>
</dbReference>
<dbReference type="AlphaFoldDB" id="A0A4U5PWK2"/>
<dbReference type="EMBL" id="RCHU01000556">
    <property type="protein sequence ID" value="TKS01948.1"/>
    <property type="molecule type" value="Genomic_DNA"/>
</dbReference>
<dbReference type="PANTHER" id="PTHR31694">
    <property type="entry name" value="DESICCATION-LIKE PROTEIN"/>
    <property type="match status" value="1"/>
</dbReference>
<keyword evidence="1" id="KW-0732">Signal</keyword>
<dbReference type="PANTHER" id="PTHR31694:SF26">
    <property type="entry name" value="OS05G0151100 PROTEIN"/>
    <property type="match status" value="1"/>
</dbReference>
<dbReference type="STRING" id="43335.A0A4U5PWK2"/>
<evidence type="ECO:0000256" key="1">
    <source>
        <dbReference type="SAM" id="SignalP"/>
    </source>
</evidence>
<reference evidence="2" key="1">
    <citation type="submission" date="2018-10" db="EMBL/GenBank/DDBJ databases">
        <title>Population genomic analysis revealed the cold adaptation of white poplar.</title>
        <authorList>
            <person name="Liu Y.-J."/>
        </authorList>
    </citation>
    <scope>NUCLEOTIDE SEQUENCE [LARGE SCALE GENOMIC DNA]</scope>
    <source>
        <strain evidence="2">PAL-ZL1</strain>
    </source>
</reference>
<protein>
    <recommendedName>
        <fullName evidence="3">Desiccation-related protein PCC13-62-like</fullName>
    </recommendedName>
</protein>
<evidence type="ECO:0008006" key="3">
    <source>
        <dbReference type="Google" id="ProtNLM"/>
    </source>
</evidence>
<feature type="signal peptide" evidence="1">
    <location>
        <begin position="1"/>
        <end position="23"/>
    </location>
</feature>